<gene>
    <name evidence="2" type="ORF">HA222_03210</name>
    <name evidence="3" type="ORF">HA227_02255</name>
    <name evidence="4" type="ORF">J4478_03225</name>
</gene>
<reference evidence="4" key="2">
    <citation type="submission" date="2021-03" db="EMBL/GenBank/DDBJ databases">
        <authorList>
            <person name="Jaffe A."/>
        </authorList>
    </citation>
    <scope>NUCLEOTIDE SEQUENCE</scope>
    <source>
        <strain evidence="4">RIFCSPLOWO2_01_FULL_43_13</strain>
    </source>
</reference>
<evidence type="ECO:0000313" key="5">
    <source>
        <dbReference type="Proteomes" id="UP000527315"/>
    </source>
</evidence>
<dbReference type="InterPro" id="IPR007166">
    <property type="entry name" value="Class3_signal_pept_motif"/>
</dbReference>
<dbReference type="EMBL" id="DUFJ01000056">
    <property type="protein sequence ID" value="HIH33054.1"/>
    <property type="molecule type" value="Genomic_DNA"/>
</dbReference>
<dbReference type="EMBL" id="JAGVWB010000022">
    <property type="protein sequence ID" value="MBS3058390.1"/>
    <property type="molecule type" value="Genomic_DNA"/>
</dbReference>
<accession>A0A7J4JY83</accession>
<comment type="caution">
    <text evidence="2">The sequence shown here is derived from an EMBL/GenBank/DDBJ whole genome shotgun (WGS) entry which is preliminary data.</text>
</comment>
<reference evidence="4" key="3">
    <citation type="submission" date="2021-05" db="EMBL/GenBank/DDBJ databases">
        <title>Protein family content uncovers lineage relationships and bacterial pathway maintenance mechanisms in DPANN archaea.</title>
        <authorList>
            <person name="Castelle C.J."/>
            <person name="Meheust R."/>
            <person name="Jaffe A.L."/>
            <person name="Seitz K."/>
            <person name="Gong X."/>
            <person name="Baker B.J."/>
            <person name="Banfield J.F."/>
        </authorList>
    </citation>
    <scope>NUCLEOTIDE SEQUENCE</scope>
    <source>
        <strain evidence="4">RIFCSPLOWO2_01_FULL_43_13</strain>
    </source>
</reference>
<keyword evidence="1" id="KW-1133">Transmembrane helix</keyword>
<dbReference type="Proteomes" id="UP000527315">
    <property type="component" value="Unassembled WGS sequence"/>
</dbReference>
<dbReference type="Proteomes" id="UP000590964">
    <property type="component" value="Unassembled WGS sequence"/>
</dbReference>
<protein>
    <submittedName>
        <fullName evidence="2">Class III signal peptide-containing protein</fullName>
    </submittedName>
</protein>
<dbReference type="Pfam" id="PF04021">
    <property type="entry name" value="Class_IIIsignal"/>
    <property type="match status" value="1"/>
</dbReference>
<evidence type="ECO:0000256" key="1">
    <source>
        <dbReference type="SAM" id="Phobius"/>
    </source>
</evidence>
<proteinExistence type="predicted"/>
<keyword evidence="1" id="KW-0812">Transmembrane</keyword>
<dbReference type="EMBL" id="DUFW01000052">
    <property type="protein sequence ID" value="HIH21639.1"/>
    <property type="molecule type" value="Genomic_DNA"/>
</dbReference>
<feature type="transmembrane region" description="Helical" evidence="1">
    <location>
        <begin position="12"/>
        <end position="33"/>
    </location>
</feature>
<dbReference type="Proteomes" id="UP000680185">
    <property type="component" value="Unassembled WGS sequence"/>
</dbReference>
<reference evidence="5 6" key="1">
    <citation type="journal article" date="2020" name="bioRxiv">
        <title>A rank-normalized archaeal taxonomy based on genome phylogeny resolves widespread incomplete and uneven classifications.</title>
        <authorList>
            <person name="Rinke C."/>
            <person name="Chuvochina M."/>
            <person name="Mussig A.J."/>
            <person name="Chaumeil P.-A."/>
            <person name="Waite D.W."/>
            <person name="Whitman W.B."/>
            <person name="Parks D.H."/>
            <person name="Hugenholtz P."/>
        </authorList>
    </citation>
    <scope>NUCLEOTIDE SEQUENCE [LARGE SCALE GENOMIC DNA]</scope>
</reference>
<evidence type="ECO:0000313" key="2">
    <source>
        <dbReference type="EMBL" id="HIH21639.1"/>
    </source>
</evidence>
<name>A0A7J4JY83_9ARCH</name>
<keyword evidence="1" id="KW-0472">Membrane</keyword>
<sequence>MNCMKEKGQGTLEYLILLSVILIIAFVVATQVLKLGSNPQINEEQSRIYWTTQATPISIPEYSITSSGAQIVLQNNSNQVITVTDLNLGGTLIVSSPASINPGSKQTVSSTSLKCTAGSSFSYKVRITYNTESLTNVPFEGRENLVGNCAA</sequence>
<evidence type="ECO:0000313" key="6">
    <source>
        <dbReference type="Proteomes" id="UP000590964"/>
    </source>
</evidence>
<dbReference type="AlphaFoldDB" id="A0A7J4JY83"/>
<organism evidence="2 6">
    <name type="scientific">Candidatus Iainarchaeum sp</name>
    <dbReference type="NCBI Taxonomy" id="3101447"/>
    <lineage>
        <taxon>Archaea</taxon>
        <taxon>Candidatus Iainarchaeota</taxon>
        <taxon>Candidatus Iainarchaeia</taxon>
        <taxon>Candidatus Iainarchaeales</taxon>
        <taxon>Candidatus Iainarchaeaceae</taxon>
        <taxon>Candidatus Iainarchaeum</taxon>
    </lineage>
</organism>
<evidence type="ECO:0000313" key="4">
    <source>
        <dbReference type="EMBL" id="MBS3058390.1"/>
    </source>
</evidence>
<evidence type="ECO:0000313" key="3">
    <source>
        <dbReference type="EMBL" id="HIH33054.1"/>
    </source>
</evidence>